<organism evidence="2 3">
    <name type="scientific">Nonomuraea harbinensis</name>
    <dbReference type="NCBI Taxonomy" id="1286938"/>
    <lineage>
        <taxon>Bacteria</taxon>
        <taxon>Bacillati</taxon>
        <taxon>Actinomycetota</taxon>
        <taxon>Actinomycetes</taxon>
        <taxon>Streptosporangiales</taxon>
        <taxon>Streptosporangiaceae</taxon>
        <taxon>Nonomuraea</taxon>
    </lineage>
</organism>
<name>A0ABW1BMB2_9ACTN</name>
<evidence type="ECO:0008006" key="4">
    <source>
        <dbReference type="Google" id="ProtNLM"/>
    </source>
</evidence>
<dbReference type="RefSeq" id="WP_219546737.1">
    <property type="nucleotide sequence ID" value="NZ_JAHKRN010000027.1"/>
</dbReference>
<comment type="caution">
    <text evidence="2">The sequence shown here is derived from an EMBL/GenBank/DDBJ whole genome shotgun (WGS) entry which is preliminary data.</text>
</comment>
<evidence type="ECO:0000256" key="1">
    <source>
        <dbReference type="SAM" id="Phobius"/>
    </source>
</evidence>
<keyword evidence="1" id="KW-0472">Membrane</keyword>
<evidence type="ECO:0000313" key="2">
    <source>
        <dbReference type="EMBL" id="MFC5813535.1"/>
    </source>
</evidence>
<protein>
    <recommendedName>
        <fullName evidence="4">DUF4359 domain-containing protein</fullName>
    </recommendedName>
</protein>
<sequence>MSRTQGPALRGAAYLGAVLVSAALLLVALVALAPTEDDRFTGSVAGMEAVARSLVEGEELGERTVGGLTFERVFRENGLVYFELGRGWLGDRAHGYVRSPRGRPDGADHVAGPWYRYRDAGG</sequence>
<evidence type="ECO:0000313" key="3">
    <source>
        <dbReference type="Proteomes" id="UP001596096"/>
    </source>
</evidence>
<gene>
    <name evidence="2" type="ORF">ACFPUY_00450</name>
</gene>
<keyword evidence="3" id="KW-1185">Reference proteome</keyword>
<dbReference type="EMBL" id="JBHSNW010000001">
    <property type="protein sequence ID" value="MFC5813535.1"/>
    <property type="molecule type" value="Genomic_DNA"/>
</dbReference>
<dbReference type="Proteomes" id="UP001596096">
    <property type="component" value="Unassembled WGS sequence"/>
</dbReference>
<feature type="transmembrane region" description="Helical" evidence="1">
    <location>
        <begin position="12"/>
        <end position="33"/>
    </location>
</feature>
<reference evidence="3" key="1">
    <citation type="journal article" date="2019" name="Int. J. Syst. Evol. Microbiol.">
        <title>The Global Catalogue of Microorganisms (GCM) 10K type strain sequencing project: providing services to taxonomists for standard genome sequencing and annotation.</title>
        <authorList>
            <consortium name="The Broad Institute Genomics Platform"/>
            <consortium name="The Broad Institute Genome Sequencing Center for Infectious Disease"/>
            <person name="Wu L."/>
            <person name="Ma J."/>
        </authorList>
    </citation>
    <scope>NUCLEOTIDE SEQUENCE [LARGE SCALE GENOMIC DNA]</scope>
    <source>
        <strain evidence="3">CGMCC 4.7106</strain>
    </source>
</reference>
<proteinExistence type="predicted"/>
<keyword evidence="1" id="KW-0812">Transmembrane</keyword>
<accession>A0ABW1BMB2</accession>
<keyword evidence="1" id="KW-1133">Transmembrane helix</keyword>